<name>A0ABY1C399_MYXFU</name>
<proteinExistence type="inferred from homology"/>
<dbReference type="PANTHER" id="PTHR30469:SF38">
    <property type="entry name" value="HLYD FAMILY SECRETION PROTEIN"/>
    <property type="match status" value="1"/>
</dbReference>
<evidence type="ECO:0000313" key="4">
    <source>
        <dbReference type="Proteomes" id="UP000183760"/>
    </source>
</evidence>
<dbReference type="Gene3D" id="2.40.30.170">
    <property type="match status" value="1"/>
</dbReference>
<dbReference type="NCBIfam" id="TIGR01730">
    <property type="entry name" value="RND_mfp"/>
    <property type="match status" value="1"/>
</dbReference>
<gene>
    <name evidence="3" type="ORF">SAMN05443572_102831</name>
</gene>
<organism evidence="3 4">
    <name type="scientific">Myxococcus fulvus</name>
    <dbReference type="NCBI Taxonomy" id="33"/>
    <lineage>
        <taxon>Bacteria</taxon>
        <taxon>Pseudomonadati</taxon>
        <taxon>Myxococcota</taxon>
        <taxon>Myxococcia</taxon>
        <taxon>Myxococcales</taxon>
        <taxon>Cystobacterineae</taxon>
        <taxon>Myxococcaceae</taxon>
        <taxon>Myxococcus</taxon>
    </lineage>
</organism>
<reference evidence="3 4" key="1">
    <citation type="submission" date="2016-10" db="EMBL/GenBank/DDBJ databases">
        <authorList>
            <person name="Varghese N."/>
            <person name="Submissions S."/>
        </authorList>
    </citation>
    <scope>NUCLEOTIDE SEQUENCE [LARGE SCALE GENOMIC DNA]</scope>
    <source>
        <strain evidence="3 4">DSM 16525</strain>
    </source>
</reference>
<dbReference type="Gene3D" id="2.40.420.20">
    <property type="match status" value="1"/>
</dbReference>
<dbReference type="SUPFAM" id="SSF111369">
    <property type="entry name" value="HlyD-like secretion proteins"/>
    <property type="match status" value="1"/>
</dbReference>
<dbReference type="Proteomes" id="UP000183760">
    <property type="component" value="Unassembled WGS sequence"/>
</dbReference>
<dbReference type="Gene3D" id="2.40.50.100">
    <property type="match status" value="1"/>
</dbReference>
<evidence type="ECO:0000259" key="2">
    <source>
        <dbReference type="Pfam" id="PF25973"/>
    </source>
</evidence>
<dbReference type="EMBL" id="FOIB01000002">
    <property type="protein sequence ID" value="SET59878.1"/>
    <property type="molecule type" value="Genomic_DNA"/>
</dbReference>
<dbReference type="InterPro" id="IPR058647">
    <property type="entry name" value="BSH_CzcB-like"/>
</dbReference>
<dbReference type="PROSITE" id="PS51257">
    <property type="entry name" value="PROKAR_LIPOPROTEIN"/>
    <property type="match status" value="1"/>
</dbReference>
<protein>
    <submittedName>
        <fullName evidence="3">RND family efflux transporter, MFP subunit</fullName>
    </submittedName>
</protein>
<comment type="caution">
    <text evidence="3">The sequence shown here is derived from an EMBL/GenBank/DDBJ whole genome shotgun (WGS) entry which is preliminary data.</text>
</comment>
<dbReference type="RefSeq" id="WP_074951123.1">
    <property type="nucleotide sequence ID" value="NZ_BJXR01000014.1"/>
</dbReference>
<dbReference type="Pfam" id="PF25973">
    <property type="entry name" value="BSH_CzcB"/>
    <property type="match status" value="1"/>
</dbReference>
<keyword evidence="4" id="KW-1185">Reference proteome</keyword>
<evidence type="ECO:0000313" key="3">
    <source>
        <dbReference type="EMBL" id="SET59878.1"/>
    </source>
</evidence>
<feature type="domain" description="CzcB-like barrel-sandwich hybrid" evidence="2">
    <location>
        <begin position="80"/>
        <end position="200"/>
    </location>
</feature>
<dbReference type="PANTHER" id="PTHR30469">
    <property type="entry name" value="MULTIDRUG RESISTANCE PROTEIN MDTA"/>
    <property type="match status" value="1"/>
</dbReference>
<comment type="similarity">
    <text evidence="1">Belongs to the membrane fusion protein (MFP) (TC 8.A.1) family.</text>
</comment>
<dbReference type="InterPro" id="IPR006143">
    <property type="entry name" value="RND_pump_MFP"/>
</dbReference>
<dbReference type="Gene3D" id="1.10.287.470">
    <property type="entry name" value="Helix hairpin bin"/>
    <property type="match status" value="1"/>
</dbReference>
<evidence type="ECO:0000256" key="1">
    <source>
        <dbReference type="ARBA" id="ARBA00009477"/>
    </source>
</evidence>
<sequence>MMRAPSLSLCAAWVSGFAVLLLGLQSVAGCSPPATAASERASREEALVRVRSAVVMEEEVAQPVRASGALAAKQESRLSFKLGGIVQRISVEEGRTVTRGQVLAALDPSEVGPQVAQAREARDKAARDLERARSLYEAQVATRVQLQDATTAFEVAEAGLRVATFQQRQTSLVAPAAGRILRRMVEPGEVVAPGQALFLFASEEDGWVVRVELADRDVVRVREGDSAEVFLDAHPGRTFQARVREIASAATPGLGTAEVELELLLPPSDAAPRLLSGLSAKARVFPSERRALRFVPVEALLEGDGDTASVFVLAQDGQRATRRRVRVAFLSTEDGRAALSEGVEAGARVVTDGVSFLREGQPVAVVEAR</sequence>
<accession>A0ABY1C399</accession>